<gene>
    <name evidence="1" type="ORF">DQX05_03295</name>
</gene>
<comment type="caution">
    <text evidence="1">The sequence shown here is derived from an EMBL/GenBank/DDBJ whole genome shotgun (WGS) entry which is preliminary data.</text>
</comment>
<proteinExistence type="predicted"/>
<dbReference type="Proteomes" id="UP000266177">
    <property type="component" value="Unassembled WGS sequence"/>
</dbReference>
<protein>
    <submittedName>
        <fullName evidence="1">Hydrogenase maturation factor</fullName>
    </submittedName>
</protein>
<evidence type="ECO:0000313" key="2">
    <source>
        <dbReference type="Proteomes" id="UP000266177"/>
    </source>
</evidence>
<dbReference type="RefSeq" id="WP_119790862.1">
    <property type="nucleotide sequence ID" value="NZ_CP160395.1"/>
</dbReference>
<reference evidence="1 2" key="1">
    <citation type="submission" date="2018-09" db="EMBL/GenBank/DDBJ databases">
        <title>Paenibacillus SK2017-BO5.</title>
        <authorList>
            <person name="Piskunova J.V."/>
            <person name="Dubiley S.A."/>
            <person name="Severinov K.V."/>
        </authorList>
    </citation>
    <scope>NUCLEOTIDE SEQUENCE [LARGE SCALE GENOMIC DNA]</scope>
    <source>
        <strain evidence="1 2">BO5</strain>
    </source>
</reference>
<name>A0A3A3GLB6_PANTH</name>
<accession>A0A3A3GLB6</accession>
<evidence type="ECO:0000313" key="1">
    <source>
        <dbReference type="EMBL" id="RJG25939.1"/>
    </source>
</evidence>
<dbReference type="AlphaFoldDB" id="A0A3A3GLB6"/>
<dbReference type="EMBL" id="QYZD01000002">
    <property type="protein sequence ID" value="RJG25939.1"/>
    <property type="molecule type" value="Genomic_DNA"/>
</dbReference>
<dbReference type="OrthoDB" id="2621343at2"/>
<organism evidence="1 2">
    <name type="scientific">Paenibacillus thiaminolyticus</name>
    <name type="common">Bacillus thiaminolyticus</name>
    <dbReference type="NCBI Taxonomy" id="49283"/>
    <lineage>
        <taxon>Bacteria</taxon>
        <taxon>Bacillati</taxon>
        <taxon>Bacillota</taxon>
        <taxon>Bacilli</taxon>
        <taxon>Bacillales</taxon>
        <taxon>Paenibacillaceae</taxon>
        <taxon>Paenibacillus</taxon>
    </lineage>
</organism>
<sequence length="82" mass="9574">MEQFTINLNQIGGAYQQGDWEHIDAIYKRARARITQGSPVVLYRDTANGSSITVRVYEHLSELEEWIQHMEEEYGLTEPYLL</sequence>